<gene>
    <name evidence="2" type="ORF">JCM19241_4815</name>
</gene>
<dbReference type="Proteomes" id="UP000031666">
    <property type="component" value="Unassembled WGS sequence"/>
</dbReference>
<reference evidence="2 3" key="1">
    <citation type="submission" date="2015-01" db="EMBL/GenBank/DDBJ databases">
        <title>Vibrio sp. C94 JCM 19241 whole genome shotgun sequence.</title>
        <authorList>
            <person name="Sawabe T."/>
            <person name="Meirelles P."/>
            <person name="Feng G."/>
            <person name="Sayaka M."/>
            <person name="Hattori M."/>
            <person name="Ohkuma M."/>
        </authorList>
    </citation>
    <scope>NUCLEOTIDE SEQUENCE [LARGE SCALE GENOMIC DNA]</scope>
    <source>
        <strain evidence="3">JCM 19241</strain>
    </source>
</reference>
<name>A0A0B8QEN0_9VIBR</name>
<dbReference type="AlphaFoldDB" id="A0A0B8QEN0"/>
<evidence type="ECO:0000313" key="2">
    <source>
        <dbReference type="EMBL" id="GAM78110.1"/>
    </source>
</evidence>
<accession>A0A0B8QEN0</accession>
<dbReference type="EMBL" id="BBSC01000012">
    <property type="protein sequence ID" value="GAM78110.1"/>
    <property type="molecule type" value="Genomic_DNA"/>
</dbReference>
<comment type="caution">
    <text evidence="2">The sequence shown here is derived from an EMBL/GenBank/DDBJ whole genome shotgun (WGS) entry which is preliminary data.</text>
</comment>
<keyword evidence="1" id="KW-0812">Transmembrane</keyword>
<evidence type="ECO:0000313" key="3">
    <source>
        <dbReference type="Proteomes" id="UP000031666"/>
    </source>
</evidence>
<sequence length="56" mass="6350">MIVGAVTIFVVKNYISIEGEYFYELMPAFILAFISIVVVSKLTQKPSEATLNKFQF</sequence>
<reference evidence="2 3" key="2">
    <citation type="submission" date="2015-01" db="EMBL/GenBank/DDBJ databases">
        <authorList>
            <consortium name="NBRP consortium"/>
            <person name="Sawabe T."/>
            <person name="Meirelles P."/>
            <person name="Feng G."/>
            <person name="Sayaka M."/>
            <person name="Hattori M."/>
            <person name="Ohkuma M."/>
        </authorList>
    </citation>
    <scope>NUCLEOTIDE SEQUENCE [LARGE SCALE GENOMIC DNA]</scope>
    <source>
        <strain evidence="3">JCM 19241</strain>
    </source>
</reference>
<proteinExistence type="predicted"/>
<feature type="transmembrane region" description="Helical" evidence="1">
    <location>
        <begin position="21"/>
        <end position="39"/>
    </location>
</feature>
<evidence type="ECO:0000256" key="1">
    <source>
        <dbReference type="SAM" id="Phobius"/>
    </source>
</evidence>
<protein>
    <submittedName>
        <fullName evidence="2">Proline/sodium symporter putP</fullName>
    </submittedName>
</protein>
<dbReference type="STRING" id="1481914.JCM19241_4815"/>
<organism evidence="2 3">
    <name type="scientific">Vibrio ishigakensis</name>
    <dbReference type="NCBI Taxonomy" id="1481914"/>
    <lineage>
        <taxon>Bacteria</taxon>
        <taxon>Pseudomonadati</taxon>
        <taxon>Pseudomonadota</taxon>
        <taxon>Gammaproteobacteria</taxon>
        <taxon>Vibrionales</taxon>
        <taxon>Vibrionaceae</taxon>
        <taxon>Vibrio</taxon>
    </lineage>
</organism>
<keyword evidence="1" id="KW-0472">Membrane</keyword>
<keyword evidence="1" id="KW-1133">Transmembrane helix</keyword>